<dbReference type="GO" id="GO:0005886">
    <property type="term" value="C:plasma membrane"/>
    <property type="evidence" value="ECO:0007669"/>
    <property type="project" value="UniProtKB-SubCell"/>
</dbReference>
<dbReference type="RefSeq" id="WP_116301988.1">
    <property type="nucleotide sequence ID" value="NZ_NFZV01000007.1"/>
</dbReference>
<evidence type="ECO:0000256" key="2">
    <source>
        <dbReference type="ARBA" id="ARBA00008432"/>
    </source>
</evidence>
<feature type="transmembrane region" description="Helical" evidence="10">
    <location>
        <begin position="443"/>
        <end position="463"/>
    </location>
</feature>
<dbReference type="NCBIfam" id="TIGR00886">
    <property type="entry name" value="2A0108"/>
    <property type="match status" value="1"/>
</dbReference>
<feature type="transmembrane region" description="Helical" evidence="10">
    <location>
        <begin position="77"/>
        <end position="95"/>
    </location>
</feature>
<dbReference type="GO" id="GO:0015113">
    <property type="term" value="F:nitrite transmembrane transporter activity"/>
    <property type="evidence" value="ECO:0007669"/>
    <property type="project" value="InterPro"/>
</dbReference>
<proteinExistence type="inferred from homology"/>
<dbReference type="EMBL" id="NFZW01000009">
    <property type="protein sequence ID" value="RFA36535.1"/>
    <property type="molecule type" value="Genomic_DNA"/>
</dbReference>
<feature type="transmembrane region" description="Helical" evidence="10">
    <location>
        <begin position="261"/>
        <end position="283"/>
    </location>
</feature>
<reference evidence="12" key="1">
    <citation type="submission" date="2017-05" db="EMBL/GenBank/DDBJ databases">
        <authorList>
            <person name="Sharma S."/>
            <person name="Sidhu C."/>
            <person name="Pinnaka A.K."/>
        </authorList>
    </citation>
    <scope>NUCLEOTIDE SEQUENCE [LARGE SCALE GENOMIC DNA]</scope>
    <source>
        <strain evidence="12">AK93</strain>
    </source>
</reference>
<feature type="transmembrane region" description="Helical" evidence="10">
    <location>
        <begin position="43"/>
        <end position="65"/>
    </location>
</feature>
<dbReference type="GO" id="GO:0015291">
    <property type="term" value="F:secondary active transmembrane transporter activity"/>
    <property type="evidence" value="ECO:0007669"/>
    <property type="project" value="UniProtKB-ARBA"/>
</dbReference>
<dbReference type="OrthoDB" id="9771451at2"/>
<evidence type="ECO:0000256" key="5">
    <source>
        <dbReference type="ARBA" id="ARBA00022519"/>
    </source>
</evidence>
<feature type="transmembrane region" description="Helical" evidence="10">
    <location>
        <begin position="410"/>
        <end position="431"/>
    </location>
</feature>
<comment type="caution">
    <text evidence="11">The sequence shown here is derived from an EMBL/GenBank/DDBJ whole genome shotgun (WGS) entry which is preliminary data.</text>
</comment>
<keyword evidence="7 10" id="KW-1133">Transmembrane helix</keyword>
<feature type="transmembrane region" description="Helical" evidence="10">
    <location>
        <begin position="289"/>
        <end position="310"/>
    </location>
</feature>
<comment type="similarity">
    <text evidence="2 10">Belongs to the major facilitator superfamily. Nitrate/nitrite porter (TC 2.A.1.8) family.</text>
</comment>
<dbReference type="CDD" id="cd17341">
    <property type="entry name" value="MFS_NRT2_like"/>
    <property type="match status" value="1"/>
</dbReference>
<protein>
    <recommendedName>
        <fullName evidence="10">Nitrate/nitrite transporter</fullName>
    </recommendedName>
</protein>
<evidence type="ECO:0000256" key="6">
    <source>
        <dbReference type="ARBA" id="ARBA00022692"/>
    </source>
</evidence>
<feature type="transmembrane region" description="Helical" evidence="10">
    <location>
        <begin position="322"/>
        <end position="345"/>
    </location>
</feature>
<accession>A0A3E0WX08</accession>
<keyword evidence="4 10" id="KW-1003">Cell membrane</keyword>
<dbReference type="InterPro" id="IPR004737">
    <property type="entry name" value="NO3_transporter_NarK/NarU-like"/>
</dbReference>
<dbReference type="PANTHER" id="PTHR23515">
    <property type="entry name" value="HIGH-AFFINITY NITRATE TRANSPORTER 2.3"/>
    <property type="match status" value="1"/>
</dbReference>
<dbReference type="Proteomes" id="UP000256763">
    <property type="component" value="Unassembled WGS sequence"/>
</dbReference>
<feature type="transmembrane region" description="Helical" evidence="10">
    <location>
        <begin position="133"/>
        <end position="155"/>
    </location>
</feature>
<keyword evidence="8 10" id="KW-0534">Nitrate assimilation</keyword>
<evidence type="ECO:0000256" key="8">
    <source>
        <dbReference type="ARBA" id="ARBA00023063"/>
    </source>
</evidence>
<keyword evidence="6 10" id="KW-0812">Transmembrane</keyword>
<name>A0A3E0WX08_9GAMM</name>
<keyword evidence="12" id="KW-1185">Reference proteome</keyword>
<feature type="transmembrane region" description="Helical" evidence="10">
    <location>
        <begin position="221"/>
        <end position="240"/>
    </location>
</feature>
<dbReference type="InterPro" id="IPR044772">
    <property type="entry name" value="NO3_transporter"/>
</dbReference>
<gene>
    <name evidence="11" type="ORF">CAL65_11265</name>
</gene>
<evidence type="ECO:0000313" key="12">
    <source>
        <dbReference type="Proteomes" id="UP000256763"/>
    </source>
</evidence>
<dbReference type="Pfam" id="PF07690">
    <property type="entry name" value="MFS_1"/>
    <property type="match status" value="1"/>
</dbReference>
<feature type="transmembrane region" description="Helical" evidence="10">
    <location>
        <begin position="176"/>
        <end position="201"/>
    </location>
</feature>
<sequence length="472" mass="50476">MVATPEIVGRDTGKGRVLTDWRPEDPRFWHTVGKPVAARNLGLSIPALALAFAVWMVWSVVVVNLPYVGFDYSTNQLFWLAALPGLSGATLRVFFAFMVPIFGGRRWTALSTAALAIPALGIGFATQNPETPYWVMAVLAAFCGVGGGNFASSMANVNYFFPRNEKGTALGLNAGLGNLGVSLMQFLVPVAITAGVFGALGGSPLMWSDGEFSKPIWLQNAGFIWVPFILLSAVAAWFGMNDIASAKASFKDQAVVFRRKHNWLMSWLYIGTFGSFIGFSAGFPMLTTTLFPGVDAMQFAFIGPLLAALVRPVGGWVSDRVGGALVTLWTFVLMAAAVLGVMYFLPTSEASGNFYGFLSMFLLLFILAGVGNGSTFRMIPVIFLNQWRKRLGNGPLALERATSKAAKESGAALGFSSAVGAFGGFFIPGSYGVSITLTGGVQAALFAFVAFYASCIAITWWYYARHGAEAPC</sequence>
<organism evidence="11 12">
    <name type="scientific">Alkalilimnicola ehrlichii</name>
    <dbReference type="NCBI Taxonomy" id="351052"/>
    <lineage>
        <taxon>Bacteria</taxon>
        <taxon>Pseudomonadati</taxon>
        <taxon>Pseudomonadota</taxon>
        <taxon>Gammaproteobacteria</taxon>
        <taxon>Chromatiales</taxon>
        <taxon>Ectothiorhodospiraceae</taxon>
        <taxon>Alkalilimnicola</taxon>
    </lineage>
</organism>
<keyword evidence="5" id="KW-0997">Cell inner membrane</keyword>
<evidence type="ECO:0000256" key="1">
    <source>
        <dbReference type="ARBA" id="ARBA00004429"/>
    </source>
</evidence>
<comment type="subcellular location">
    <subcellularLocation>
        <location evidence="1">Cell inner membrane</location>
        <topology evidence="1">Multi-pass membrane protein</topology>
    </subcellularLocation>
    <subcellularLocation>
        <location evidence="10">Cell membrane</location>
        <topology evidence="10">Multi-pass membrane protein</topology>
    </subcellularLocation>
</comment>
<dbReference type="SUPFAM" id="SSF103473">
    <property type="entry name" value="MFS general substrate transporter"/>
    <property type="match status" value="1"/>
</dbReference>
<feature type="transmembrane region" description="Helical" evidence="10">
    <location>
        <begin position="107"/>
        <end position="127"/>
    </location>
</feature>
<dbReference type="GO" id="GO:0042128">
    <property type="term" value="P:nitrate assimilation"/>
    <property type="evidence" value="ECO:0007669"/>
    <property type="project" value="UniProtKB-UniRule"/>
</dbReference>
<evidence type="ECO:0000256" key="9">
    <source>
        <dbReference type="ARBA" id="ARBA00023136"/>
    </source>
</evidence>
<evidence type="ECO:0000256" key="3">
    <source>
        <dbReference type="ARBA" id="ARBA00022448"/>
    </source>
</evidence>
<dbReference type="Gene3D" id="1.20.1250.20">
    <property type="entry name" value="MFS general substrate transporter like domains"/>
    <property type="match status" value="1"/>
</dbReference>
<evidence type="ECO:0000256" key="7">
    <source>
        <dbReference type="ARBA" id="ARBA00022989"/>
    </source>
</evidence>
<keyword evidence="3 10" id="KW-0813">Transport</keyword>
<evidence type="ECO:0000256" key="4">
    <source>
        <dbReference type="ARBA" id="ARBA00022475"/>
    </source>
</evidence>
<dbReference type="FunFam" id="1.20.1250.20:FF:000024">
    <property type="entry name" value="Nitrite extrusion protein NarK"/>
    <property type="match status" value="1"/>
</dbReference>
<dbReference type="InterPro" id="IPR011701">
    <property type="entry name" value="MFS"/>
</dbReference>
<dbReference type="InterPro" id="IPR036259">
    <property type="entry name" value="MFS_trans_sf"/>
</dbReference>
<feature type="transmembrane region" description="Helical" evidence="10">
    <location>
        <begin position="357"/>
        <end position="384"/>
    </location>
</feature>
<dbReference type="AlphaFoldDB" id="A0A3E0WX08"/>
<evidence type="ECO:0000256" key="10">
    <source>
        <dbReference type="RuleBase" id="RU366033"/>
    </source>
</evidence>
<evidence type="ECO:0000313" key="11">
    <source>
        <dbReference type="EMBL" id="RFA36535.1"/>
    </source>
</evidence>
<dbReference type="GO" id="GO:0015112">
    <property type="term" value="F:nitrate transmembrane transporter activity"/>
    <property type="evidence" value="ECO:0007669"/>
    <property type="project" value="UniProtKB-UniRule"/>
</dbReference>
<keyword evidence="9 10" id="KW-0472">Membrane</keyword>